<organism evidence="2">
    <name type="scientific">Pseudomonas phage Lyrsu03</name>
    <dbReference type="NCBI Taxonomy" id="3138537"/>
    <lineage>
        <taxon>Viruses</taxon>
    </lineage>
</organism>
<dbReference type="EMBL" id="PP179314">
    <property type="protein sequence ID" value="XAI69821.1"/>
    <property type="molecule type" value="Genomic_DNA"/>
</dbReference>
<keyword evidence="1" id="KW-0472">Membrane</keyword>
<evidence type="ECO:0000256" key="1">
    <source>
        <dbReference type="SAM" id="Phobius"/>
    </source>
</evidence>
<accession>A0AAU6VZK8</accession>
<sequence>MALIDAILAKQKQQQAAPVVGTPAVEAPVVDTQPVEAPRKRVSLVDQLDAQDKATAPVATPQATPVQPVAAEPNSWGSIIGRNVDNLQANLGGTVEAVGEATGSKFLADAGKQYREEQLDEAKQYGEPDHTSYKDVDLDDIGSVGAYLKNVVGGAAPALGAQLASMGAGAAAGRAVGAIGGPVGQGLGAILGGGLASMGINIGALQNQIKEIDPDAKSPWTSILGGTGMAALDVVGLKGVAAPLVRTLGRDAAYSALTQSGVTKGLALEAVKGAAVEAATSATQSVAQDVLAAKATDTRLTPEKVVENAINAAIGGGVVGGAIRGGGHILDQAMSNATVIGTAHQGKTFSEGSTDEPGIARKIWSTLGGSAVEALNPIARTSTSGEEFIRQFRPDMTGEKATGKTIFEDNEIMAGKWRSEFDKVTEGMKDKDIAEMYDRVSDPDYVPKGKDAQFRALMDDVPLTAKSKGGLDTVGYVRGYMPFRLDPKTIMNNASQFLSDITPYFKSPEAAKTAMDEWVTQQNSENPGDVTPPADRRVSIDPLTGSAVIRPQFQSDGNPDGMRSRMNQGKSTPKFGHLEMNRAFGAVPQKILNKYVKEQTTSQKTEALHDYFEGAAHRVSYAAKFGGDSEKANAMIAKTVAESQAAGKQVRQADVDRMYNLLDAYNGLYGRIKNEKTRSAQAVTSAVLTMATLPFATIASFSEFLTPAIRGDIGAALMSMAPTWGELGRSAARALLKGVPKSEFAQVASEANLGLAASLNVASQRLGATMFNRGAATATKWFFIGNGLSFMTHIQRTYAAKTADYIFDRNLNALANGLPITSAKGAHMANQLRSMGVDVKTNADAKALYAPATPSKVRAQREARILAVKRFTSQAVLEPNISDTPLWMNHGHLQLLAMLKRYPTAFTNTILPQVFRKANPMYAGSFTNAAVGATSAAFLVGAMLSVGYIQDEMKQINKSGEIDYDDDRTEMERFRDVASMTLAPIQMQYISDALFSNKYGVDPATALGGPAVGMATNVVKKVVSPTISHWEDNPTSGYLWKFLYKQTPVRNWGGGEEWINDTFDLPTK</sequence>
<keyword evidence="1" id="KW-0812">Transmembrane</keyword>
<evidence type="ECO:0000313" key="2">
    <source>
        <dbReference type="EMBL" id="XAI69821.1"/>
    </source>
</evidence>
<reference evidence="2" key="1">
    <citation type="journal article" date="2024" name="J. Gen. Virol.">
        <title>Novel phages of Pseudomonas syringae unveil numerous potential auxiliary metabolic genes.</title>
        <authorList>
            <person name="Feltin C."/>
            <person name="Garneau J.R."/>
            <person name="Morris C.E."/>
            <person name="Berard A."/>
            <person name="Torres-Barcelo C."/>
        </authorList>
    </citation>
    <scope>NUCLEOTIDE SEQUENCE</scope>
</reference>
<feature type="transmembrane region" description="Helical" evidence="1">
    <location>
        <begin position="929"/>
        <end position="949"/>
    </location>
</feature>
<protein>
    <submittedName>
        <fullName evidence="2">Particle protein</fullName>
    </submittedName>
</protein>
<name>A0AAU6VZK8_9VIRU</name>
<gene>
    <name evidence="2" type="ORF">Lyrsu03_00023</name>
</gene>
<keyword evidence="1" id="KW-1133">Transmembrane helix</keyword>
<proteinExistence type="predicted"/>